<organism evidence="2 3">
    <name type="scientific">Pseudomonas fragariae</name>
    <name type="common">ex Marin et al. 2024</name>
    <dbReference type="NCBI Taxonomy" id="3080056"/>
    <lineage>
        <taxon>Bacteria</taxon>
        <taxon>Pseudomonadati</taxon>
        <taxon>Pseudomonadota</taxon>
        <taxon>Gammaproteobacteria</taxon>
        <taxon>Pseudomonadales</taxon>
        <taxon>Pseudomonadaceae</taxon>
        <taxon>Pseudomonas</taxon>
    </lineage>
</organism>
<evidence type="ECO:0000313" key="3">
    <source>
        <dbReference type="Proteomes" id="UP001142690"/>
    </source>
</evidence>
<evidence type="ECO:0000256" key="1">
    <source>
        <dbReference type="SAM" id="MobiDB-lite"/>
    </source>
</evidence>
<feature type="compositionally biased region" description="Basic and acidic residues" evidence="1">
    <location>
        <begin position="28"/>
        <end position="49"/>
    </location>
</feature>
<reference evidence="2" key="1">
    <citation type="submission" date="2021-08" db="EMBL/GenBank/DDBJ databases">
        <title>Characterization of Pseudomonas fragariae.</title>
        <authorList>
            <person name="Carvalho R."/>
            <person name="Marin M."/>
        </authorList>
    </citation>
    <scope>NUCLEOTIDE SEQUENCE</scope>
    <source>
        <strain evidence="2">17</strain>
    </source>
</reference>
<sequence>MNKSLYATATVLSVMVLAGCDKTSEDYAREAARHETEARAHLEGGDQDKATQSSVKATTAYKKSKEAATTEDRHLPPDSDVPEWIKSTE</sequence>
<proteinExistence type="predicted"/>
<dbReference type="Proteomes" id="UP001142690">
    <property type="component" value="Unassembled WGS sequence"/>
</dbReference>
<feature type="region of interest" description="Disordered" evidence="1">
    <location>
        <begin position="28"/>
        <end position="89"/>
    </location>
</feature>
<evidence type="ECO:0000313" key="2">
    <source>
        <dbReference type="EMBL" id="MCW6055797.1"/>
    </source>
</evidence>
<gene>
    <name evidence="2" type="ORF">K7K06_09035</name>
</gene>
<keyword evidence="3" id="KW-1185">Reference proteome</keyword>
<protein>
    <recommendedName>
        <fullName evidence="4">Lipoprotein</fullName>
    </recommendedName>
</protein>
<feature type="compositionally biased region" description="Basic and acidic residues" evidence="1">
    <location>
        <begin position="63"/>
        <end position="77"/>
    </location>
</feature>
<comment type="caution">
    <text evidence="2">The sequence shown here is derived from an EMBL/GenBank/DDBJ whole genome shotgun (WGS) entry which is preliminary data.</text>
</comment>
<accession>A0ABT3LH92</accession>
<name>A0ABT3LH92_9PSED</name>
<dbReference type="EMBL" id="JAINZM010000008">
    <property type="protein sequence ID" value="MCW6055797.1"/>
    <property type="molecule type" value="Genomic_DNA"/>
</dbReference>
<evidence type="ECO:0008006" key="4">
    <source>
        <dbReference type="Google" id="ProtNLM"/>
    </source>
</evidence>
<dbReference type="PROSITE" id="PS51257">
    <property type="entry name" value="PROKAR_LIPOPROTEIN"/>
    <property type="match status" value="1"/>
</dbReference>